<protein>
    <recommendedName>
        <fullName evidence="3">Alpha/beta hydrolase</fullName>
    </recommendedName>
</protein>
<name>A0ABU5URT3_NODSP</name>
<dbReference type="EMBL" id="JAYGHK010000037">
    <property type="protein sequence ID" value="MEA5608939.1"/>
    <property type="molecule type" value="Genomic_DNA"/>
</dbReference>
<evidence type="ECO:0000313" key="2">
    <source>
        <dbReference type="Proteomes" id="UP001303285"/>
    </source>
</evidence>
<reference evidence="1 2" key="1">
    <citation type="submission" date="2023-12" db="EMBL/GenBank/DDBJ databases">
        <title>Baltic Sea Cyanobacteria.</title>
        <authorList>
            <person name="Delbaje E."/>
            <person name="Fewer D.P."/>
            <person name="Shishido T.K."/>
        </authorList>
    </citation>
    <scope>NUCLEOTIDE SEQUENCE [LARGE SCALE GENOMIC DNA]</scope>
    <source>
        <strain evidence="1 2">UHCC 0060</strain>
    </source>
</reference>
<sequence length="82" mass="9115">MSTNLLSTYDPVGFGGTVHEYTWSWENQPLRVIYETIGTGSPLLLLPTFSSVSMRGEMGELAKLLAPHFQVTVLESINKRSN</sequence>
<evidence type="ECO:0008006" key="3">
    <source>
        <dbReference type="Google" id="ProtNLM"/>
    </source>
</evidence>
<feature type="non-terminal residue" evidence="1">
    <location>
        <position position="82"/>
    </location>
</feature>
<accession>A0ABU5URT3</accession>
<evidence type="ECO:0000313" key="1">
    <source>
        <dbReference type="EMBL" id="MEA5608939.1"/>
    </source>
</evidence>
<keyword evidence="2" id="KW-1185">Reference proteome</keyword>
<dbReference type="Proteomes" id="UP001303285">
    <property type="component" value="Unassembled WGS sequence"/>
</dbReference>
<organism evidence="1 2">
    <name type="scientific">Nodularia spumigena UHCC 0060</name>
    <dbReference type="NCBI Taxonomy" id="3110300"/>
    <lineage>
        <taxon>Bacteria</taxon>
        <taxon>Bacillati</taxon>
        <taxon>Cyanobacteriota</taxon>
        <taxon>Cyanophyceae</taxon>
        <taxon>Nostocales</taxon>
        <taxon>Nodulariaceae</taxon>
        <taxon>Nodularia</taxon>
    </lineage>
</organism>
<gene>
    <name evidence="1" type="ORF">VB695_12815</name>
</gene>
<comment type="caution">
    <text evidence="1">The sequence shown here is derived from an EMBL/GenBank/DDBJ whole genome shotgun (WGS) entry which is preliminary data.</text>
</comment>
<proteinExistence type="predicted"/>
<dbReference type="RefSeq" id="WP_323245864.1">
    <property type="nucleotide sequence ID" value="NZ_JAYGHK010000037.1"/>
</dbReference>